<evidence type="ECO:0000313" key="1">
    <source>
        <dbReference type="EMBL" id="KAK9107682.1"/>
    </source>
</evidence>
<evidence type="ECO:0008006" key="3">
    <source>
        <dbReference type="Google" id="ProtNLM"/>
    </source>
</evidence>
<dbReference type="InterPro" id="IPR007528">
    <property type="entry name" value="RINT1_Tip20"/>
</dbReference>
<dbReference type="AlphaFoldDB" id="A0AAP0I2F0"/>
<keyword evidence="2" id="KW-1185">Reference proteome</keyword>
<dbReference type="InterPro" id="IPR042044">
    <property type="entry name" value="EXOC6PINT-1/Sec15/Tip20_C_dom2"/>
</dbReference>
<dbReference type="PANTHER" id="PTHR13520">
    <property type="entry name" value="RAD50-INTERACTING PROTEIN 1 RINT-1"/>
    <property type="match status" value="1"/>
</dbReference>
<dbReference type="EMBL" id="JBBNAF010000010">
    <property type="protein sequence ID" value="KAK9107682.1"/>
    <property type="molecule type" value="Genomic_DNA"/>
</dbReference>
<name>A0AAP0I2F0_9MAGN</name>
<comment type="caution">
    <text evidence="1">The sequence shown here is derived from an EMBL/GenBank/DDBJ whole genome shotgun (WGS) entry which is preliminary data.</text>
</comment>
<dbReference type="GO" id="GO:0070939">
    <property type="term" value="C:Dsl1/NZR complex"/>
    <property type="evidence" value="ECO:0007669"/>
    <property type="project" value="InterPro"/>
</dbReference>
<reference evidence="1 2" key="1">
    <citation type="submission" date="2024-01" db="EMBL/GenBank/DDBJ databases">
        <title>Genome assemblies of Stephania.</title>
        <authorList>
            <person name="Yang L."/>
        </authorList>
    </citation>
    <scope>NUCLEOTIDE SEQUENCE [LARGE SCALE GENOMIC DNA]</scope>
    <source>
        <strain evidence="1">YNDBR</strain>
        <tissue evidence="1">Leaf</tissue>
    </source>
</reference>
<proteinExistence type="predicted"/>
<dbReference type="GO" id="GO:0060628">
    <property type="term" value="P:regulation of ER to Golgi vesicle-mediated transport"/>
    <property type="evidence" value="ECO:0007669"/>
    <property type="project" value="TreeGrafter"/>
</dbReference>
<organism evidence="1 2">
    <name type="scientific">Stephania yunnanensis</name>
    <dbReference type="NCBI Taxonomy" id="152371"/>
    <lineage>
        <taxon>Eukaryota</taxon>
        <taxon>Viridiplantae</taxon>
        <taxon>Streptophyta</taxon>
        <taxon>Embryophyta</taxon>
        <taxon>Tracheophyta</taxon>
        <taxon>Spermatophyta</taxon>
        <taxon>Magnoliopsida</taxon>
        <taxon>Ranunculales</taxon>
        <taxon>Menispermaceae</taxon>
        <taxon>Menispermoideae</taxon>
        <taxon>Cissampelideae</taxon>
        <taxon>Stephania</taxon>
    </lineage>
</organism>
<dbReference type="GO" id="GO:0006888">
    <property type="term" value="P:endoplasmic reticulum to Golgi vesicle-mediated transport"/>
    <property type="evidence" value="ECO:0007669"/>
    <property type="project" value="InterPro"/>
</dbReference>
<dbReference type="Pfam" id="PF04437">
    <property type="entry name" value="RINT1_TIP1"/>
    <property type="match status" value="1"/>
</dbReference>
<sequence>MEYNCNCKKSNKNVEGQWNINHLDSRILIHDGLTMASIDRLPELSHLSPSLLSFLESNFRSRDDLLNASHHVAELQTHCSDLDRRLADLNRTLQSSVISYASHSERIGELLDGVEFRLAEIRASNFGSGSSTDGGEGQGFGREKQILGEELPALAKEVARVETVRAYAETALKLDTLVGDIEDAVSSTMTGNLRKIPPGSNSEETRMLAINALKITEDLLVSVTKSRPQWACLVSAVDQRVDRALAILRPQAIADYRSLLSSLGWPPPLTNLNSGNANAGKSSEILNPFFTMRGDVKKWYCGNFLALCSLQQFQRRRKSRQLKGHNLKVALSQPLWGIEELVNPISLASQSHFVKWVDKPEFIFALIYKVTRDFVDLVDELLQPLVDEARLVGYSCREEWISSMVTSISTYLAKEIFPIYVGQLGDDSATGVSSQARTPWLHLVDLMIRFDKQVQSLLTQSGVLSVKEDENAKKISCLSVFCDRPDWLELWAELELGDALDKLRPQMENERSWKTKVHGAPLVSGSEDYKSPTVTSTFLRCFLALIERCRQLPSISLRARFIRLTAAPVLRAFLDCLLRRCQEAEGLTALADDDALMKVANSINAARYCESVLREWCEDVFFLEMDLDEGNEAKMEEEKNSLEIDTVKGPTHGILDAEVSKLEEFRMEWVKKLSTVILRAFDAQCRDYMKNRKQWQEKGNEAVTVSKSFVGALDILQGKTSKVGECLNEIDFVSVWRSLAEGVDRMVFGGVLMTNAKFSDSGIERLGGDLDVLFGVFAAWCLRPEGFFPKLTEGLKLLRMGEDQLKEFVDGGKDGWLKKNGIRHLSVTEAEKIAKSRVFHY</sequence>
<dbReference type="Proteomes" id="UP001420932">
    <property type="component" value="Unassembled WGS sequence"/>
</dbReference>
<accession>A0AAP0I2F0</accession>
<evidence type="ECO:0000313" key="2">
    <source>
        <dbReference type="Proteomes" id="UP001420932"/>
    </source>
</evidence>
<dbReference type="Gene3D" id="1.20.58.670">
    <property type="entry name" value="Dsl1p vesicle tethering complex, Tip20p subunit, domain D"/>
    <property type="match status" value="1"/>
</dbReference>
<gene>
    <name evidence="1" type="ORF">Syun_023693</name>
</gene>
<dbReference type="PROSITE" id="PS51386">
    <property type="entry name" value="RINT1_TIP20"/>
    <property type="match status" value="1"/>
</dbReference>
<dbReference type="GO" id="GO:0006890">
    <property type="term" value="P:retrograde vesicle-mediated transport, Golgi to endoplasmic reticulum"/>
    <property type="evidence" value="ECO:0007669"/>
    <property type="project" value="InterPro"/>
</dbReference>
<protein>
    <recommendedName>
        <fullName evidence="3">RINT1-like protein MAG2</fullName>
    </recommendedName>
</protein>
<dbReference type="PANTHER" id="PTHR13520:SF1">
    <property type="entry name" value="RINT1-LIKE PROTEIN MAG2"/>
    <property type="match status" value="1"/>
</dbReference>